<dbReference type="SUPFAM" id="SSF57184">
    <property type="entry name" value="Growth factor receptor domain"/>
    <property type="match status" value="1"/>
</dbReference>
<evidence type="ECO:0000256" key="1">
    <source>
        <dbReference type="ARBA" id="ARBA00004613"/>
    </source>
</evidence>
<dbReference type="PROSITE" id="PS01187">
    <property type="entry name" value="EGF_CA"/>
    <property type="match status" value="2"/>
</dbReference>
<feature type="domain" description="EGF-like" evidence="9">
    <location>
        <begin position="31"/>
        <end position="69"/>
    </location>
</feature>
<keyword evidence="2" id="KW-0964">Secreted</keyword>
<reference evidence="11" key="1">
    <citation type="journal article" date="2011" name="Genome Biol.">
        <title>Comparative genomics of the social amoebae Dictyostelium discoideum and Dictyostelium purpureum.</title>
        <authorList>
            <consortium name="US DOE Joint Genome Institute (JGI-PGF)"/>
            <person name="Sucgang R."/>
            <person name="Kuo A."/>
            <person name="Tian X."/>
            <person name="Salerno W."/>
            <person name="Parikh A."/>
            <person name="Feasley C.L."/>
            <person name="Dalin E."/>
            <person name="Tu H."/>
            <person name="Huang E."/>
            <person name="Barry K."/>
            <person name="Lindquist E."/>
            <person name="Shapiro H."/>
            <person name="Bruce D."/>
            <person name="Schmutz J."/>
            <person name="Salamov A."/>
            <person name="Fey P."/>
            <person name="Gaudet P."/>
            <person name="Anjard C."/>
            <person name="Babu M.M."/>
            <person name="Basu S."/>
            <person name="Bushmanova Y."/>
            <person name="van der Wel H."/>
            <person name="Katoh-Kurasawa M."/>
            <person name="Dinh C."/>
            <person name="Coutinho P.M."/>
            <person name="Saito T."/>
            <person name="Elias M."/>
            <person name="Schaap P."/>
            <person name="Kay R.R."/>
            <person name="Henrissat B."/>
            <person name="Eichinger L."/>
            <person name="Rivero F."/>
            <person name="Putnam N.H."/>
            <person name="West C.M."/>
            <person name="Loomis W.F."/>
            <person name="Chisholm R.L."/>
            <person name="Shaulsky G."/>
            <person name="Strassmann J.E."/>
            <person name="Queller D.C."/>
            <person name="Kuspa A."/>
            <person name="Grigoriev I.V."/>
        </authorList>
    </citation>
    <scope>NUCLEOTIDE SEQUENCE [LARGE SCALE GENOMIC DNA]</scope>
    <source>
        <strain evidence="11">QSDP1</strain>
    </source>
</reference>
<keyword evidence="11" id="KW-1185">Reference proteome</keyword>
<feature type="non-terminal residue" evidence="10">
    <location>
        <position position="1"/>
    </location>
</feature>
<proteinExistence type="predicted"/>
<evidence type="ECO:0000259" key="9">
    <source>
        <dbReference type="SMART" id="SM00181"/>
    </source>
</evidence>
<keyword evidence="7" id="KW-0325">Glycoprotein</keyword>
<dbReference type="VEuPathDB" id="AmoebaDB:DICPUDRAFT_11972"/>
<gene>
    <name evidence="10" type="ORF">DICPUDRAFT_11972</name>
</gene>
<dbReference type="InterPro" id="IPR000742">
    <property type="entry name" value="EGF"/>
</dbReference>
<evidence type="ECO:0008006" key="12">
    <source>
        <dbReference type="Google" id="ProtNLM"/>
    </source>
</evidence>
<dbReference type="STRING" id="5786.F0Z6Y7"/>
<dbReference type="AlphaFoldDB" id="F0Z6Y7"/>
<keyword evidence="4" id="KW-0732">Signal</keyword>
<protein>
    <recommendedName>
        <fullName evidence="12">EGF-like domain-containing protein</fullName>
    </recommendedName>
</protein>
<dbReference type="GeneID" id="10509128"/>
<evidence type="ECO:0000256" key="5">
    <source>
        <dbReference type="ARBA" id="ARBA00022737"/>
    </source>
</evidence>
<keyword evidence="6" id="KW-1015">Disulfide bond</keyword>
<dbReference type="FunFam" id="2.10.25.10:FF:000005">
    <property type="entry name" value="Fibrillin 2"/>
    <property type="match status" value="1"/>
</dbReference>
<keyword evidence="5" id="KW-0677">Repeat</keyword>
<dbReference type="GO" id="GO:0005576">
    <property type="term" value="C:extracellular region"/>
    <property type="evidence" value="ECO:0007669"/>
    <property type="project" value="UniProtKB-SubCell"/>
</dbReference>
<dbReference type="InterPro" id="IPR018097">
    <property type="entry name" value="EGF_Ca-bd_CS"/>
</dbReference>
<evidence type="ECO:0000313" key="11">
    <source>
        <dbReference type="Proteomes" id="UP000001064"/>
    </source>
</evidence>
<dbReference type="KEGG" id="dpp:DICPUDRAFT_11972"/>
<feature type="non-terminal residue" evidence="10">
    <location>
        <position position="100"/>
    </location>
</feature>
<dbReference type="OrthoDB" id="5953235at2759"/>
<evidence type="ECO:0000313" key="10">
    <source>
        <dbReference type="EMBL" id="EGC40236.1"/>
    </source>
</evidence>
<evidence type="ECO:0000256" key="4">
    <source>
        <dbReference type="ARBA" id="ARBA00022729"/>
    </source>
</evidence>
<dbReference type="Proteomes" id="UP000001064">
    <property type="component" value="Unassembled WGS sequence"/>
</dbReference>
<name>F0Z6Y7_DICPU</name>
<dbReference type="RefSeq" id="XP_003283172.1">
    <property type="nucleotide sequence ID" value="XM_003283124.1"/>
</dbReference>
<dbReference type="SMART" id="SM00179">
    <property type="entry name" value="EGF_CA"/>
    <property type="match status" value="1"/>
</dbReference>
<dbReference type="InParanoid" id="F0Z6Y7"/>
<feature type="domain" description="EGF-like calcium-binding" evidence="8">
    <location>
        <begin position="28"/>
        <end position="69"/>
    </location>
</feature>
<dbReference type="InterPro" id="IPR001881">
    <property type="entry name" value="EGF-like_Ca-bd_dom"/>
</dbReference>
<evidence type="ECO:0000259" key="8">
    <source>
        <dbReference type="SMART" id="SM00179"/>
    </source>
</evidence>
<dbReference type="Pfam" id="PF07645">
    <property type="entry name" value="EGF_CA"/>
    <property type="match status" value="3"/>
</dbReference>
<evidence type="ECO:0000256" key="2">
    <source>
        <dbReference type="ARBA" id="ARBA00022525"/>
    </source>
</evidence>
<evidence type="ECO:0000256" key="3">
    <source>
        <dbReference type="ARBA" id="ARBA00022536"/>
    </source>
</evidence>
<sequence length="100" mass="10915">CVLTDGSYQCECRNGWIKNPGNSSDCIDVDECFLENAGCAQLCINSEGSYQCDCKVGWTVDPSNTSDCVDINECINNNGGCVDTECYNTEGSYYCVKKCD</sequence>
<evidence type="ECO:0000256" key="7">
    <source>
        <dbReference type="ARBA" id="ARBA00023180"/>
    </source>
</evidence>
<dbReference type="eggNOG" id="KOG1217">
    <property type="taxonomic scope" value="Eukaryota"/>
</dbReference>
<dbReference type="InterPro" id="IPR052080">
    <property type="entry name" value="vWF_C/EGF_Fibrillin"/>
</dbReference>
<dbReference type="EMBL" id="GL870944">
    <property type="protein sequence ID" value="EGC40236.1"/>
    <property type="molecule type" value="Genomic_DNA"/>
</dbReference>
<dbReference type="Gene3D" id="2.10.25.10">
    <property type="entry name" value="Laminin"/>
    <property type="match status" value="3"/>
</dbReference>
<dbReference type="PANTHER" id="PTHR47333">
    <property type="entry name" value="VON WILLEBRAND FACTOR C AND EGF DOMAIN-CONTAINING PROTEIN"/>
    <property type="match status" value="1"/>
</dbReference>
<evidence type="ECO:0000256" key="6">
    <source>
        <dbReference type="ARBA" id="ARBA00023157"/>
    </source>
</evidence>
<organism evidence="10 11">
    <name type="scientific">Dictyostelium purpureum</name>
    <name type="common">Slime mold</name>
    <dbReference type="NCBI Taxonomy" id="5786"/>
    <lineage>
        <taxon>Eukaryota</taxon>
        <taxon>Amoebozoa</taxon>
        <taxon>Evosea</taxon>
        <taxon>Eumycetozoa</taxon>
        <taxon>Dictyostelia</taxon>
        <taxon>Dictyosteliales</taxon>
        <taxon>Dictyosteliaceae</taxon>
        <taxon>Dictyostelium</taxon>
    </lineage>
</organism>
<dbReference type="InterPro" id="IPR049883">
    <property type="entry name" value="NOTCH1_EGF-like"/>
</dbReference>
<comment type="subcellular location">
    <subcellularLocation>
        <location evidence="1">Secreted</location>
    </subcellularLocation>
</comment>
<accession>F0Z6Y7</accession>
<keyword evidence="3" id="KW-0245">EGF-like domain</keyword>
<dbReference type="PANTHER" id="PTHR47333:SF4">
    <property type="entry name" value="EGF-LIKE DOMAIN-CONTAINING PROTEIN"/>
    <property type="match status" value="1"/>
</dbReference>
<dbReference type="InterPro" id="IPR009030">
    <property type="entry name" value="Growth_fac_rcpt_cys_sf"/>
</dbReference>
<dbReference type="SMART" id="SM00181">
    <property type="entry name" value="EGF"/>
    <property type="match status" value="1"/>
</dbReference>
<dbReference type="GO" id="GO:0005509">
    <property type="term" value="F:calcium ion binding"/>
    <property type="evidence" value="ECO:0007669"/>
    <property type="project" value="InterPro"/>
</dbReference>